<feature type="domain" description="Peptidase S55" evidence="2">
    <location>
        <begin position="1"/>
        <end position="161"/>
    </location>
</feature>
<dbReference type="InterPro" id="IPR009003">
    <property type="entry name" value="Peptidase_S1_PA"/>
</dbReference>
<feature type="signal peptide" evidence="1">
    <location>
        <begin position="1"/>
        <end position="21"/>
    </location>
</feature>
<protein>
    <recommendedName>
        <fullName evidence="2">Peptidase S55 domain-containing protein</fullName>
    </recommendedName>
</protein>
<dbReference type="Pfam" id="PF05580">
    <property type="entry name" value="Peptidase_S55"/>
    <property type="match status" value="1"/>
</dbReference>
<dbReference type="AlphaFoldDB" id="A0A329QGY5"/>
<dbReference type="Proteomes" id="UP000250462">
    <property type="component" value="Unassembled WGS sequence"/>
</dbReference>
<comment type="caution">
    <text evidence="3">The sequence shown here is derived from an EMBL/GenBank/DDBJ whole genome shotgun (WGS) entry which is preliminary data.</text>
</comment>
<feature type="chain" id="PRO_5039036785" description="Peptidase S55 domain-containing protein" evidence="1">
    <location>
        <begin position="22"/>
        <end position="611"/>
    </location>
</feature>
<keyword evidence="4" id="KW-1185">Reference proteome</keyword>
<evidence type="ECO:0000313" key="4">
    <source>
        <dbReference type="Proteomes" id="UP000250462"/>
    </source>
</evidence>
<sequence length="611" mass="63263">MRTHRHAGRRRHALGAMAVCAALITTGAVSSTSATGSSFDPCPEPFPATELAEGMQATGYTVEKGTEPEPFTATVVGVVEDGIGPDADMIVVETDSPAIERAGGIWSGMSGSPVYASDGRLIGAVAYGFSSAPSKIAGLTPAADMVDMLDLPGSSMSTTRPGEPTVALPGPVQERLVSSGSVTADQVTSGMRRLPLPLAVSGLHNERLTAFDERMEAAFPGVHAYPAGAADPGESSEPTEIVPGGNVAAGVAYGDVTSAAVGTTTAVCQTDRVLAFGHPSLWSGATTMSMHPAEAVFVQRDDTFGSFKVANPRGVVGTFDQDRLAGVRGQLDGGPAVVPITSTVRSAEHGTSRDGTTSVTVADALPDMASFHVLANIDAVFDRIGAGTAEIGWTIEGTRSSGAPFELDVTNMYASTRDIAFESVGDSVEHVRAIQENEVEDVTVTGVTYDVNLSAEFTRYSVDTLLVGMPDGTTRTSSQSSPLPVAPGDELDLRVELAPYQGIGGQETVELTLQVPSDAPEGVGQIEVIGGAESDDQEFGDNPDGNLAAKDFDELLATLEDLEPNNSVTGTLNVTGADGARVRELSSERVTVDQIVVGMETFPIEVVVSDD</sequence>
<dbReference type="PROSITE" id="PS51494">
    <property type="entry name" value="SPOIVB"/>
    <property type="match status" value="1"/>
</dbReference>
<evidence type="ECO:0000313" key="3">
    <source>
        <dbReference type="EMBL" id="RAW11634.1"/>
    </source>
</evidence>
<evidence type="ECO:0000259" key="2">
    <source>
        <dbReference type="PROSITE" id="PS51494"/>
    </source>
</evidence>
<dbReference type="InterPro" id="IPR008763">
    <property type="entry name" value="Peptidase_S55"/>
</dbReference>
<proteinExistence type="predicted"/>
<name>A0A329QGY5_9ACTN</name>
<organism evidence="3 4">
    <name type="scientific">Phytoactinopolyspora halophila</name>
    <dbReference type="NCBI Taxonomy" id="1981511"/>
    <lineage>
        <taxon>Bacteria</taxon>
        <taxon>Bacillati</taxon>
        <taxon>Actinomycetota</taxon>
        <taxon>Actinomycetes</taxon>
        <taxon>Jiangellales</taxon>
        <taxon>Jiangellaceae</taxon>
        <taxon>Phytoactinopolyspora</taxon>
    </lineage>
</organism>
<evidence type="ECO:0000256" key="1">
    <source>
        <dbReference type="SAM" id="SignalP"/>
    </source>
</evidence>
<dbReference type="OrthoDB" id="9765242at2"/>
<dbReference type="EMBL" id="QMIG01000019">
    <property type="protein sequence ID" value="RAW11634.1"/>
    <property type="molecule type" value="Genomic_DNA"/>
</dbReference>
<keyword evidence="1" id="KW-0732">Signal</keyword>
<reference evidence="3 4" key="1">
    <citation type="submission" date="2018-06" db="EMBL/GenBank/DDBJ databases">
        <title>Phytoactinopolyspora halophila sp. nov., a novel halophilic actinomycete isolated from a saline soil in China.</title>
        <authorList>
            <person name="Tang S.-K."/>
        </authorList>
    </citation>
    <scope>NUCLEOTIDE SEQUENCE [LARGE SCALE GENOMIC DNA]</scope>
    <source>
        <strain evidence="3 4">YIM 96934</strain>
    </source>
</reference>
<dbReference type="SUPFAM" id="SSF50494">
    <property type="entry name" value="Trypsin-like serine proteases"/>
    <property type="match status" value="1"/>
</dbReference>
<gene>
    <name evidence="3" type="ORF">DPM12_16325</name>
</gene>
<dbReference type="RefSeq" id="WP_112259404.1">
    <property type="nucleotide sequence ID" value="NZ_QMIG01000019.1"/>
</dbReference>
<accession>A0A329QGY5</accession>